<dbReference type="PRINTS" id="PR00164">
    <property type="entry name" value="ABC2TRNSPORT"/>
</dbReference>
<feature type="transmembrane region" description="Helical" evidence="11">
    <location>
        <begin position="41"/>
        <end position="66"/>
    </location>
</feature>
<feature type="transmembrane region" description="Helical" evidence="11">
    <location>
        <begin position="249"/>
        <end position="266"/>
    </location>
</feature>
<feature type="transmembrane region" description="Helical" evidence="11">
    <location>
        <begin position="163"/>
        <end position="185"/>
    </location>
</feature>
<feature type="transmembrane region" description="Helical" evidence="11">
    <location>
        <begin position="192"/>
        <end position="210"/>
    </location>
</feature>
<dbReference type="InterPro" id="IPR000412">
    <property type="entry name" value="ABC_2_transport"/>
</dbReference>
<evidence type="ECO:0000256" key="2">
    <source>
        <dbReference type="ARBA" id="ARBA00007783"/>
    </source>
</evidence>
<organism evidence="13 14">
    <name type="scientific">Spartinivicinus marinus</name>
    <dbReference type="NCBI Taxonomy" id="2994442"/>
    <lineage>
        <taxon>Bacteria</taxon>
        <taxon>Pseudomonadati</taxon>
        <taxon>Pseudomonadota</taxon>
        <taxon>Gammaproteobacteria</taxon>
        <taxon>Oceanospirillales</taxon>
        <taxon>Zooshikellaceae</taxon>
        <taxon>Spartinivicinus</taxon>
    </lineage>
</organism>
<evidence type="ECO:0000256" key="1">
    <source>
        <dbReference type="ARBA" id="ARBA00004651"/>
    </source>
</evidence>
<evidence type="ECO:0000313" key="13">
    <source>
        <dbReference type="EMBL" id="NYZ65569.1"/>
    </source>
</evidence>
<dbReference type="PROSITE" id="PS51012">
    <property type="entry name" value="ABC_TM2"/>
    <property type="match status" value="1"/>
</dbReference>
<proteinExistence type="inferred from homology"/>
<feature type="transmembrane region" description="Helical" evidence="11">
    <location>
        <begin position="117"/>
        <end position="143"/>
    </location>
</feature>
<evidence type="ECO:0000256" key="3">
    <source>
        <dbReference type="ARBA" id="ARBA00022448"/>
    </source>
</evidence>
<keyword evidence="5" id="KW-0762">Sugar transport</keyword>
<dbReference type="Pfam" id="PF01061">
    <property type="entry name" value="ABC2_membrane"/>
    <property type="match status" value="1"/>
</dbReference>
<evidence type="ECO:0000256" key="6">
    <source>
        <dbReference type="ARBA" id="ARBA00022692"/>
    </source>
</evidence>
<dbReference type="InterPro" id="IPR013525">
    <property type="entry name" value="ABC2_TM"/>
</dbReference>
<keyword evidence="7" id="KW-0972">Capsule biogenesis/degradation</keyword>
<keyword evidence="9" id="KW-0625">Polysaccharide transport</keyword>
<evidence type="ECO:0000256" key="9">
    <source>
        <dbReference type="ARBA" id="ARBA00023047"/>
    </source>
</evidence>
<name>A0A853HYX5_9GAMM</name>
<dbReference type="Proteomes" id="UP000569732">
    <property type="component" value="Unassembled WGS sequence"/>
</dbReference>
<evidence type="ECO:0000256" key="4">
    <source>
        <dbReference type="ARBA" id="ARBA00022475"/>
    </source>
</evidence>
<dbReference type="PANTHER" id="PTHR30413:SF10">
    <property type="entry name" value="CAPSULE POLYSACCHARIDE EXPORT INNER-MEMBRANE PROTEIN CTRC"/>
    <property type="match status" value="1"/>
</dbReference>
<dbReference type="InterPro" id="IPR047817">
    <property type="entry name" value="ABC2_TM_bact-type"/>
</dbReference>
<feature type="domain" description="ABC transmembrane type-2" evidence="12">
    <location>
        <begin position="42"/>
        <end position="269"/>
    </location>
</feature>
<dbReference type="GO" id="GO:0015920">
    <property type="term" value="P:lipopolysaccharide transport"/>
    <property type="evidence" value="ECO:0007669"/>
    <property type="project" value="TreeGrafter"/>
</dbReference>
<feature type="transmembrane region" description="Helical" evidence="11">
    <location>
        <begin position="78"/>
        <end position="96"/>
    </location>
</feature>
<dbReference type="RefSeq" id="WP_180567592.1">
    <property type="nucleotide sequence ID" value="NZ_JACCKB010000005.1"/>
</dbReference>
<evidence type="ECO:0000256" key="5">
    <source>
        <dbReference type="ARBA" id="ARBA00022597"/>
    </source>
</evidence>
<dbReference type="PIRSF" id="PIRSF006648">
    <property type="entry name" value="DrrB"/>
    <property type="match status" value="1"/>
</dbReference>
<keyword evidence="8 11" id="KW-1133">Transmembrane helix</keyword>
<keyword evidence="10 11" id="KW-0472">Membrane</keyword>
<comment type="caution">
    <text evidence="13">The sequence shown here is derived from an EMBL/GenBank/DDBJ whole genome shotgun (WGS) entry which is preliminary data.</text>
</comment>
<evidence type="ECO:0000259" key="12">
    <source>
        <dbReference type="PROSITE" id="PS51012"/>
    </source>
</evidence>
<evidence type="ECO:0000256" key="7">
    <source>
        <dbReference type="ARBA" id="ARBA00022903"/>
    </source>
</evidence>
<keyword evidence="4 11" id="KW-1003">Cell membrane</keyword>
<dbReference type="PANTHER" id="PTHR30413">
    <property type="entry name" value="INNER MEMBRANE TRANSPORT PERMEASE"/>
    <property type="match status" value="1"/>
</dbReference>
<evidence type="ECO:0000256" key="8">
    <source>
        <dbReference type="ARBA" id="ARBA00022989"/>
    </source>
</evidence>
<dbReference type="GO" id="GO:0015774">
    <property type="term" value="P:polysaccharide transport"/>
    <property type="evidence" value="ECO:0007669"/>
    <property type="project" value="UniProtKB-KW"/>
</dbReference>
<reference evidence="13 14" key="1">
    <citation type="submission" date="2020-07" db="EMBL/GenBank/DDBJ databases">
        <title>Endozoicomonas sp. nov., isolated from sediment.</title>
        <authorList>
            <person name="Gu T."/>
        </authorList>
    </citation>
    <scope>NUCLEOTIDE SEQUENCE [LARGE SCALE GENOMIC DNA]</scope>
    <source>
        <strain evidence="13 14">SM1973</strain>
    </source>
</reference>
<keyword evidence="14" id="KW-1185">Reference proteome</keyword>
<sequence length="277" mass="31854">MNSKQKNSYSLISGIRLVIKNWELVSQTTKRDIISRYRGSIAGVTWAFFYPVILLAVYTVVFSVIFKARWIPGNIDESKIDFALILFIGMIYFNFFSESINRSPLIINSNVNFVKKVVFPIELLPINIILSAFFHLLISIFVWGGAMLFFKGSIPITTIYLPLVLLPFLLFMTGLSFMLSAVGVYLKDMSQLTGVISTMMMFLSPIFFSLETVPDQLKWFMKINPLTYFIEESRTLMFFGEKPDLKLCLIYWVLGIVALQIGYFFFQKTRKGFADVI</sequence>
<dbReference type="GO" id="GO:0043190">
    <property type="term" value="C:ATP-binding cassette (ABC) transporter complex"/>
    <property type="evidence" value="ECO:0007669"/>
    <property type="project" value="InterPro"/>
</dbReference>
<protein>
    <recommendedName>
        <fullName evidence="11">Transport permease protein</fullName>
    </recommendedName>
</protein>
<evidence type="ECO:0000256" key="10">
    <source>
        <dbReference type="ARBA" id="ARBA00023136"/>
    </source>
</evidence>
<comment type="subcellular location">
    <subcellularLocation>
        <location evidence="11">Cell inner membrane</location>
        <topology evidence="11">Multi-pass membrane protein</topology>
    </subcellularLocation>
    <subcellularLocation>
        <location evidence="1">Cell membrane</location>
        <topology evidence="1">Multi-pass membrane protein</topology>
    </subcellularLocation>
</comment>
<comment type="similarity">
    <text evidence="2 11">Belongs to the ABC-2 integral membrane protein family.</text>
</comment>
<keyword evidence="6 11" id="KW-0812">Transmembrane</keyword>
<keyword evidence="3 11" id="KW-0813">Transport</keyword>
<gene>
    <name evidence="13" type="ORF">H0A36_06060</name>
</gene>
<dbReference type="AlphaFoldDB" id="A0A853HYX5"/>
<dbReference type="EMBL" id="JACCKB010000005">
    <property type="protein sequence ID" value="NYZ65569.1"/>
    <property type="molecule type" value="Genomic_DNA"/>
</dbReference>
<dbReference type="GO" id="GO:0140359">
    <property type="term" value="F:ABC-type transporter activity"/>
    <property type="evidence" value="ECO:0007669"/>
    <property type="project" value="InterPro"/>
</dbReference>
<evidence type="ECO:0000313" key="14">
    <source>
        <dbReference type="Proteomes" id="UP000569732"/>
    </source>
</evidence>
<accession>A0A853HYX5</accession>
<evidence type="ECO:0000256" key="11">
    <source>
        <dbReference type="RuleBase" id="RU361157"/>
    </source>
</evidence>